<organism evidence="3">
    <name type="scientific">Sphingomonas psychrotolerans</name>
    <dbReference type="NCBI Taxonomy" id="1327635"/>
    <lineage>
        <taxon>Bacteria</taxon>
        <taxon>Pseudomonadati</taxon>
        <taxon>Pseudomonadota</taxon>
        <taxon>Alphaproteobacteria</taxon>
        <taxon>Sphingomonadales</taxon>
        <taxon>Sphingomonadaceae</taxon>
        <taxon>Sphingomonas</taxon>
    </lineage>
</organism>
<reference evidence="3" key="1">
    <citation type="submission" date="2022-04" db="EMBL/GenBank/DDBJ databases">
        <title>Tomato heritable bacteria conferring resistance against bacterial wilt.</title>
        <authorList>
            <person name="Yin J."/>
        </authorList>
    </citation>
    <scope>NUCLEOTIDE SEQUENCE</scope>
    <source>
        <strain evidence="3">Cra20</strain>
    </source>
</reference>
<dbReference type="PANTHER" id="PTHR35333">
    <property type="entry name" value="BETA-LACTAMASE"/>
    <property type="match status" value="1"/>
</dbReference>
<dbReference type="InterPro" id="IPR045155">
    <property type="entry name" value="Beta-lactam_cat"/>
</dbReference>
<dbReference type="Pfam" id="PF13354">
    <property type="entry name" value="Beta-lactamase2"/>
    <property type="match status" value="1"/>
</dbReference>
<proteinExistence type="predicted"/>
<evidence type="ECO:0000259" key="2">
    <source>
        <dbReference type="Pfam" id="PF13354"/>
    </source>
</evidence>
<evidence type="ECO:0000313" key="3">
    <source>
        <dbReference type="EMBL" id="MDT8760068.1"/>
    </source>
</evidence>
<evidence type="ECO:0000256" key="1">
    <source>
        <dbReference type="ARBA" id="ARBA00001526"/>
    </source>
</evidence>
<name>A0ABU3N6G6_9SPHN</name>
<dbReference type="EMBL" id="JALMLT010000004">
    <property type="protein sequence ID" value="MDT8760068.1"/>
    <property type="molecule type" value="Genomic_DNA"/>
</dbReference>
<dbReference type="InterPro" id="IPR012338">
    <property type="entry name" value="Beta-lactam/transpept-like"/>
</dbReference>
<dbReference type="Gene3D" id="3.40.710.10">
    <property type="entry name" value="DD-peptidase/beta-lactamase superfamily"/>
    <property type="match status" value="1"/>
</dbReference>
<dbReference type="SUPFAM" id="SSF56601">
    <property type="entry name" value="beta-lactamase/transpeptidase-like"/>
    <property type="match status" value="1"/>
</dbReference>
<comment type="caution">
    <text evidence="3">The sequence shown here is derived from an EMBL/GenBank/DDBJ whole genome shotgun (WGS) entry which is preliminary data.</text>
</comment>
<feature type="domain" description="Beta-lactamase class A catalytic" evidence="2">
    <location>
        <begin position="84"/>
        <end position="344"/>
    </location>
</feature>
<dbReference type="PRINTS" id="PR00118">
    <property type="entry name" value="BLACTAMASEA"/>
</dbReference>
<dbReference type="PANTHER" id="PTHR35333:SF5">
    <property type="entry name" value="CONSERVED LIPOPROTEIN LPQF-RELATED"/>
    <property type="match status" value="1"/>
</dbReference>
<sequence>MKKFQSFSKMERALTVAGLGPAMLLGCAVHEDTQLAAFLPAPSYSVLMPFPAAVAAPAKPRPPAPLGLVNSIDNITRNFSGLVGVAVTSIDDGWMASNVTASRPLPQQSVSKLWVAMTVLDGVDRGTIRLDDPLTITRADFTLFHQPIAALVKGDAGYTTTVGEIMRRAMQMSDNTCNDKLLRLVGGPQAVRDFIARKQLGTIRFGPGEKLLQAGTAGLQWRPEYSMGNAFAVARSRLSPEVRRAAYESYVKDPPDGAAPASIADALARLHRGELLSPSSTDWLLATMGGAKTGKARVRGAVPPGWLYGHKTGTGQDLGGRTAGFNDVGILTAPDGRSYAVAVMIGDTSRPIRERQLLMQAVASAIVAHHQPSGSSFMAGGRPSR</sequence>
<dbReference type="PROSITE" id="PS51257">
    <property type="entry name" value="PROKAR_LIPOPROTEIN"/>
    <property type="match status" value="1"/>
</dbReference>
<dbReference type="GO" id="GO:0016787">
    <property type="term" value="F:hydrolase activity"/>
    <property type="evidence" value="ECO:0007669"/>
    <property type="project" value="UniProtKB-KW"/>
</dbReference>
<protein>
    <submittedName>
        <fullName evidence="3">Class A beta-lactamase-related serine hydrolase</fullName>
    </submittedName>
</protein>
<keyword evidence="3" id="KW-0378">Hydrolase</keyword>
<accession>A0ABU3N6G6</accession>
<gene>
    <name evidence="3" type="ORF">MZO42_15315</name>
</gene>
<comment type="catalytic activity">
    <reaction evidence="1">
        <text>a beta-lactam + H2O = a substituted beta-amino acid</text>
        <dbReference type="Rhea" id="RHEA:20401"/>
        <dbReference type="ChEBI" id="CHEBI:15377"/>
        <dbReference type="ChEBI" id="CHEBI:35627"/>
        <dbReference type="ChEBI" id="CHEBI:140347"/>
        <dbReference type="EC" id="3.5.2.6"/>
    </reaction>
</comment>
<dbReference type="InterPro" id="IPR000871">
    <property type="entry name" value="Beta-lactam_class-A"/>
</dbReference>